<organism evidence="2">
    <name type="scientific">Anguilla anguilla</name>
    <name type="common">European freshwater eel</name>
    <name type="synonym">Muraena anguilla</name>
    <dbReference type="NCBI Taxonomy" id="7936"/>
    <lineage>
        <taxon>Eukaryota</taxon>
        <taxon>Metazoa</taxon>
        <taxon>Chordata</taxon>
        <taxon>Craniata</taxon>
        <taxon>Vertebrata</taxon>
        <taxon>Euteleostomi</taxon>
        <taxon>Actinopterygii</taxon>
        <taxon>Neopterygii</taxon>
        <taxon>Teleostei</taxon>
        <taxon>Anguilliformes</taxon>
        <taxon>Anguillidae</taxon>
        <taxon>Anguilla</taxon>
    </lineage>
</organism>
<dbReference type="EMBL" id="GBXM01088811">
    <property type="protein sequence ID" value="JAH19766.1"/>
    <property type="molecule type" value="Transcribed_RNA"/>
</dbReference>
<keyword evidence="1" id="KW-0812">Transmembrane</keyword>
<accession>A0A0E9QS53</accession>
<protein>
    <submittedName>
        <fullName evidence="2">Uncharacterized protein</fullName>
    </submittedName>
</protein>
<reference evidence="2" key="2">
    <citation type="journal article" date="2015" name="Fish Shellfish Immunol.">
        <title>Early steps in the European eel (Anguilla anguilla)-Vibrio vulnificus interaction in the gills: Role of the RtxA13 toxin.</title>
        <authorList>
            <person name="Callol A."/>
            <person name="Pajuelo D."/>
            <person name="Ebbesson L."/>
            <person name="Teles M."/>
            <person name="MacKenzie S."/>
            <person name="Amaro C."/>
        </authorList>
    </citation>
    <scope>NUCLEOTIDE SEQUENCE</scope>
</reference>
<name>A0A0E9QS53_ANGAN</name>
<proteinExistence type="predicted"/>
<keyword evidence="1" id="KW-0472">Membrane</keyword>
<sequence>MISTSALPQLITVLLPVTSVSIHFFLYWPTNRMSGHTLSPLKPNYIKE</sequence>
<dbReference type="AlphaFoldDB" id="A0A0E9QS53"/>
<keyword evidence="1" id="KW-1133">Transmembrane helix</keyword>
<feature type="transmembrane region" description="Helical" evidence="1">
    <location>
        <begin position="6"/>
        <end position="28"/>
    </location>
</feature>
<evidence type="ECO:0000313" key="2">
    <source>
        <dbReference type="EMBL" id="JAH19766.1"/>
    </source>
</evidence>
<reference evidence="2" key="1">
    <citation type="submission" date="2014-11" db="EMBL/GenBank/DDBJ databases">
        <authorList>
            <person name="Amaro Gonzalez C."/>
        </authorList>
    </citation>
    <scope>NUCLEOTIDE SEQUENCE</scope>
</reference>
<evidence type="ECO:0000256" key="1">
    <source>
        <dbReference type="SAM" id="Phobius"/>
    </source>
</evidence>